<dbReference type="SUPFAM" id="SSF56281">
    <property type="entry name" value="Metallo-hydrolase/oxidoreductase"/>
    <property type="match status" value="1"/>
</dbReference>
<protein>
    <submittedName>
        <fullName evidence="3">MBL fold metallo-hydrolase</fullName>
    </submittedName>
</protein>
<feature type="domain" description="Metallo-beta-lactamase" evidence="2">
    <location>
        <begin position="88"/>
        <end position="268"/>
    </location>
</feature>
<dbReference type="RefSeq" id="WP_160989763.1">
    <property type="nucleotide sequence ID" value="NZ_WWCO01000005.1"/>
</dbReference>
<comment type="caution">
    <text evidence="3">The sequence shown here is derived from an EMBL/GenBank/DDBJ whole genome shotgun (WGS) entry which is preliminary data.</text>
</comment>
<evidence type="ECO:0000313" key="4">
    <source>
        <dbReference type="Proteomes" id="UP000449678"/>
    </source>
</evidence>
<dbReference type="InterPro" id="IPR001279">
    <property type="entry name" value="Metallo-B-lactamas"/>
</dbReference>
<keyword evidence="1" id="KW-0732">Signal</keyword>
<dbReference type="Gene3D" id="3.60.15.10">
    <property type="entry name" value="Ribonuclease Z/Hydroxyacylglutathione hydrolase-like"/>
    <property type="match status" value="1"/>
</dbReference>
<evidence type="ECO:0000256" key="1">
    <source>
        <dbReference type="SAM" id="SignalP"/>
    </source>
</evidence>
<name>A0ABW9V5Z7_9BURK</name>
<proteinExistence type="predicted"/>
<reference evidence="3 4" key="1">
    <citation type="submission" date="2019-12" db="EMBL/GenBank/DDBJ databases">
        <title>Novel species isolated from a subtropical stream in China.</title>
        <authorList>
            <person name="Lu H."/>
        </authorList>
    </citation>
    <scope>NUCLEOTIDE SEQUENCE [LARGE SCALE GENOMIC DNA]</scope>
    <source>
        <strain evidence="3 4">FT94W</strain>
    </source>
</reference>
<feature type="chain" id="PRO_5046560542" evidence="1">
    <location>
        <begin position="20"/>
        <end position="324"/>
    </location>
</feature>
<gene>
    <name evidence="3" type="ORF">GTP38_08455</name>
</gene>
<dbReference type="SMART" id="SM00849">
    <property type="entry name" value="Lactamase_B"/>
    <property type="match status" value="1"/>
</dbReference>
<organism evidence="3 4">
    <name type="scientific">Duganella lactea</name>
    <dbReference type="NCBI Taxonomy" id="2692173"/>
    <lineage>
        <taxon>Bacteria</taxon>
        <taxon>Pseudomonadati</taxon>
        <taxon>Pseudomonadota</taxon>
        <taxon>Betaproteobacteria</taxon>
        <taxon>Burkholderiales</taxon>
        <taxon>Oxalobacteraceae</taxon>
        <taxon>Telluria group</taxon>
        <taxon>Duganella</taxon>
    </lineage>
</organism>
<feature type="signal peptide" evidence="1">
    <location>
        <begin position="1"/>
        <end position="19"/>
    </location>
</feature>
<accession>A0ABW9V5Z7</accession>
<dbReference type="Pfam" id="PF00753">
    <property type="entry name" value="Lactamase_B"/>
    <property type="match status" value="1"/>
</dbReference>
<dbReference type="InterPro" id="IPR050855">
    <property type="entry name" value="NDM-1-like"/>
</dbReference>
<sequence>MKRYITGLALIFSATIGRAADAPAQAHLDAARAAAGTQWANRVESFCRASATPKPPRGPLPVTLPEVPDWPEPPARIFDNVYFVGSKGVSSFAIVTSEGIIITDAMWAYDVEKSVAGGLKTLGLDPAKIRYVIIPHGHPDHYGGAQFLHDRFGAKIVAPKGDLDLISSGPAHDTTPIPKAYDLIVGDGDTLTLGETTVTFSVVPGHTAGGVVLSFPVTSKGVAHRMLIWAAGGSTPGKPAGQQQQAEALQRLIGLAQSTGMDALADNHGSHILVEAMRAHPQAGNPFLIGNKSLIAYLTMRQQCNLARLADTGAATSNAAATSQ</sequence>
<dbReference type="Proteomes" id="UP000449678">
    <property type="component" value="Unassembled WGS sequence"/>
</dbReference>
<keyword evidence="4" id="KW-1185">Reference proteome</keyword>
<dbReference type="PANTHER" id="PTHR42951">
    <property type="entry name" value="METALLO-BETA-LACTAMASE DOMAIN-CONTAINING"/>
    <property type="match status" value="1"/>
</dbReference>
<evidence type="ECO:0000313" key="3">
    <source>
        <dbReference type="EMBL" id="MYM34366.1"/>
    </source>
</evidence>
<dbReference type="InterPro" id="IPR036866">
    <property type="entry name" value="RibonucZ/Hydroxyglut_hydro"/>
</dbReference>
<dbReference type="EMBL" id="WWCO01000005">
    <property type="protein sequence ID" value="MYM34366.1"/>
    <property type="molecule type" value="Genomic_DNA"/>
</dbReference>
<evidence type="ECO:0000259" key="2">
    <source>
        <dbReference type="SMART" id="SM00849"/>
    </source>
</evidence>